<name>A0A6M1T6B5_9BACT</name>
<dbReference type="InterPro" id="IPR036890">
    <property type="entry name" value="HATPase_C_sf"/>
</dbReference>
<dbReference type="EMBL" id="JAALLS010000001">
    <property type="protein sequence ID" value="NGP86814.1"/>
    <property type="molecule type" value="Genomic_DNA"/>
</dbReference>
<proteinExistence type="predicted"/>
<dbReference type="Pfam" id="PF02518">
    <property type="entry name" value="HATPase_c"/>
    <property type="match status" value="1"/>
</dbReference>
<dbReference type="RefSeq" id="WP_205719962.1">
    <property type="nucleotide sequence ID" value="NZ_JAALLS010000001.1"/>
</dbReference>
<keyword evidence="3" id="KW-0597">Phosphoprotein</keyword>
<evidence type="ECO:0000256" key="4">
    <source>
        <dbReference type="ARBA" id="ARBA00022679"/>
    </source>
</evidence>
<dbReference type="Gene3D" id="3.30.450.20">
    <property type="entry name" value="PAS domain"/>
    <property type="match status" value="1"/>
</dbReference>
<dbReference type="InterPro" id="IPR003594">
    <property type="entry name" value="HATPase_dom"/>
</dbReference>
<keyword evidence="8" id="KW-0472">Membrane</keyword>
<evidence type="ECO:0000256" key="6">
    <source>
        <dbReference type="ARBA" id="ARBA00022777"/>
    </source>
</evidence>
<sequence length="482" mass="53674">MLVIATSKVSAETTSDSTQIKTVSEVLIDKNNDGKLDLLGSKVTVTGRATVSSSVLHANSMIIYVQDQLKGVLVYSDELKQEVQKGDSLVVSGTLKLYYGKAEVVADEYQVIETSSNIPPAVSIDKTYENPERYLGTLVQGKAVVVSKQQEEAWKKLEIAPSTSAEKTVSVYIDKGHEKFASFDFDMLSIGDPITVQGILDKYTYQESNKTIYQIIPRSSQDLRYIGVPQRYWQIIIWGGSILAVLIILAIIFLRQQVKSRTAEITSALENNQVLMEEIHHRVKNNLAVISGLLQLESMNWDDNSQIKGVLNESMLRINSIAMIHEQLYQTKDFANLSFDDYVEELVENISTTVNTDGKEISLKVFSNNIKLNVNQAIPCSLIINELVTNAYKHGFDKQAKGELKIKMKQNDKNVSIMVDDDGKGLPKDFDLQESSSLGLSMVQQLTQQLNGDLSIKNGQGACFEINFKIERNSGSASNYFV</sequence>
<comment type="caution">
    <text evidence="10">The sequence shown here is derived from an EMBL/GenBank/DDBJ whole genome shotgun (WGS) entry which is preliminary data.</text>
</comment>
<evidence type="ECO:0000256" key="7">
    <source>
        <dbReference type="ARBA" id="ARBA00022840"/>
    </source>
</evidence>
<evidence type="ECO:0000256" key="2">
    <source>
        <dbReference type="ARBA" id="ARBA00012438"/>
    </source>
</evidence>
<dbReference type="Proteomes" id="UP000479132">
    <property type="component" value="Unassembled WGS sequence"/>
</dbReference>
<gene>
    <name evidence="10" type="ORF">G3569_00500</name>
</gene>
<evidence type="ECO:0000313" key="11">
    <source>
        <dbReference type="Proteomes" id="UP000479132"/>
    </source>
</evidence>
<keyword evidence="5" id="KW-0547">Nucleotide-binding</keyword>
<dbReference type="InterPro" id="IPR011495">
    <property type="entry name" value="Sig_transdc_His_kin_sub2_dim/P"/>
</dbReference>
<feature type="transmembrane region" description="Helical" evidence="8">
    <location>
        <begin position="232"/>
        <end position="254"/>
    </location>
</feature>
<dbReference type="Gene3D" id="3.30.565.10">
    <property type="entry name" value="Histidine kinase-like ATPase, C-terminal domain"/>
    <property type="match status" value="1"/>
</dbReference>
<dbReference type="EC" id="2.7.13.3" evidence="2"/>
<organism evidence="10 11">
    <name type="scientific">Fodinibius halophilus</name>
    <dbReference type="NCBI Taxonomy" id="1736908"/>
    <lineage>
        <taxon>Bacteria</taxon>
        <taxon>Pseudomonadati</taxon>
        <taxon>Balneolota</taxon>
        <taxon>Balneolia</taxon>
        <taxon>Balneolales</taxon>
        <taxon>Balneolaceae</taxon>
        <taxon>Fodinibius</taxon>
    </lineage>
</organism>
<dbReference type="SMART" id="SM00387">
    <property type="entry name" value="HATPase_c"/>
    <property type="match status" value="1"/>
</dbReference>
<evidence type="ECO:0000256" key="8">
    <source>
        <dbReference type="SAM" id="Phobius"/>
    </source>
</evidence>
<comment type="catalytic activity">
    <reaction evidence="1">
        <text>ATP + protein L-histidine = ADP + protein N-phospho-L-histidine.</text>
        <dbReference type="EC" id="2.7.13.3"/>
    </reaction>
</comment>
<evidence type="ECO:0000256" key="3">
    <source>
        <dbReference type="ARBA" id="ARBA00022553"/>
    </source>
</evidence>
<dbReference type="AlphaFoldDB" id="A0A6M1T6B5"/>
<dbReference type="GO" id="GO:0005524">
    <property type="term" value="F:ATP binding"/>
    <property type="evidence" value="ECO:0007669"/>
    <property type="project" value="UniProtKB-KW"/>
</dbReference>
<keyword evidence="8" id="KW-1133">Transmembrane helix</keyword>
<keyword evidence="6 10" id="KW-0418">Kinase</keyword>
<reference evidence="10 11" key="1">
    <citation type="submission" date="2020-02" db="EMBL/GenBank/DDBJ databases">
        <title>Aliifodinibius halophilus 2W32, complete genome.</title>
        <authorList>
            <person name="Li Y."/>
            <person name="Wu S."/>
        </authorList>
    </citation>
    <scope>NUCLEOTIDE SEQUENCE [LARGE SCALE GENOMIC DNA]</scope>
    <source>
        <strain evidence="10 11">2W32</strain>
    </source>
</reference>
<accession>A0A6M1T6B5</accession>
<keyword evidence="8" id="KW-0812">Transmembrane</keyword>
<dbReference type="PROSITE" id="PS50109">
    <property type="entry name" value="HIS_KIN"/>
    <property type="match status" value="1"/>
</dbReference>
<evidence type="ECO:0000313" key="10">
    <source>
        <dbReference type="EMBL" id="NGP86814.1"/>
    </source>
</evidence>
<protein>
    <recommendedName>
        <fullName evidence="2">histidine kinase</fullName>
        <ecNumber evidence="2">2.7.13.3</ecNumber>
    </recommendedName>
</protein>
<dbReference type="PANTHER" id="PTHR41523:SF8">
    <property type="entry name" value="ETHYLENE RESPONSE SENSOR PROTEIN"/>
    <property type="match status" value="1"/>
</dbReference>
<dbReference type="SUPFAM" id="SSF55874">
    <property type="entry name" value="ATPase domain of HSP90 chaperone/DNA topoisomerase II/histidine kinase"/>
    <property type="match status" value="1"/>
</dbReference>
<keyword evidence="11" id="KW-1185">Reference proteome</keyword>
<dbReference type="Pfam" id="PF07568">
    <property type="entry name" value="HisKA_2"/>
    <property type="match status" value="1"/>
</dbReference>
<keyword evidence="4" id="KW-0808">Transferase</keyword>
<evidence type="ECO:0000259" key="9">
    <source>
        <dbReference type="PROSITE" id="PS50109"/>
    </source>
</evidence>
<feature type="domain" description="Histidine kinase" evidence="9">
    <location>
        <begin position="278"/>
        <end position="472"/>
    </location>
</feature>
<keyword evidence="7" id="KW-0067">ATP-binding</keyword>
<dbReference type="PANTHER" id="PTHR41523">
    <property type="entry name" value="TWO-COMPONENT SYSTEM SENSOR PROTEIN"/>
    <property type="match status" value="1"/>
</dbReference>
<dbReference type="InterPro" id="IPR005467">
    <property type="entry name" value="His_kinase_dom"/>
</dbReference>
<evidence type="ECO:0000256" key="1">
    <source>
        <dbReference type="ARBA" id="ARBA00000085"/>
    </source>
</evidence>
<evidence type="ECO:0000256" key="5">
    <source>
        <dbReference type="ARBA" id="ARBA00022741"/>
    </source>
</evidence>
<dbReference type="GO" id="GO:0004673">
    <property type="term" value="F:protein histidine kinase activity"/>
    <property type="evidence" value="ECO:0007669"/>
    <property type="project" value="UniProtKB-EC"/>
</dbReference>